<feature type="region of interest" description="Disordered" evidence="1">
    <location>
        <begin position="16"/>
        <end position="50"/>
    </location>
</feature>
<dbReference type="EMBL" id="JAESWC010000008">
    <property type="protein sequence ID" value="MBL4936829.1"/>
    <property type="molecule type" value="Genomic_DNA"/>
</dbReference>
<gene>
    <name evidence="2" type="ORF">JK636_13790</name>
</gene>
<dbReference type="RefSeq" id="WP_202749579.1">
    <property type="nucleotide sequence ID" value="NZ_JAESWC010000008.1"/>
</dbReference>
<evidence type="ECO:0000256" key="1">
    <source>
        <dbReference type="SAM" id="MobiDB-lite"/>
    </source>
</evidence>
<reference evidence="2 3" key="1">
    <citation type="submission" date="2021-01" db="EMBL/GenBank/DDBJ databases">
        <title>Genome public.</title>
        <authorList>
            <person name="Liu C."/>
            <person name="Sun Q."/>
        </authorList>
    </citation>
    <scope>NUCLEOTIDE SEQUENCE [LARGE SCALE GENOMIC DNA]</scope>
    <source>
        <strain evidence="2 3">YIM B02515</strain>
    </source>
</reference>
<keyword evidence="3" id="KW-1185">Reference proteome</keyword>
<proteinExistence type="predicted"/>
<sequence>MDKDKKKHEVAMEDTKEMLDKGIGMGEIMSTTGLDERNINKARRKLEDED</sequence>
<name>A0ABS1TEQ6_9CLOT</name>
<dbReference type="Proteomes" id="UP000632377">
    <property type="component" value="Unassembled WGS sequence"/>
</dbReference>
<evidence type="ECO:0000313" key="2">
    <source>
        <dbReference type="EMBL" id="MBL4936829.1"/>
    </source>
</evidence>
<protein>
    <submittedName>
        <fullName evidence="2">Uncharacterized protein</fullName>
    </submittedName>
</protein>
<comment type="caution">
    <text evidence="2">The sequence shown here is derived from an EMBL/GenBank/DDBJ whole genome shotgun (WGS) entry which is preliminary data.</text>
</comment>
<evidence type="ECO:0000313" key="3">
    <source>
        <dbReference type="Proteomes" id="UP000632377"/>
    </source>
</evidence>
<organism evidence="2 3">
    <name type="scientific">Clostridium rhizosphaerae</name>
    <dbReference type="NCBI Taxonomy" id="2803861"/>
    <lineage>
        <taxon>Bacteria</taxon>
        <taxon>Bacillati</taxon>
        <taxon>Bacillota</taxon>
        <taxon>Clostridia</taxon>
        <taxon>Eubacteriales</taxon>
        <taxon>Clostridiaceae</taxon>
        <taxon>Clostridium</taxon>
    </lineage>
</organism>
<feature type="compositionally biased region" description="Basic and acidic residues" evidence="1">
    <location>
        <begin position="34"/>
        <end position="50"/>
    </location>
</feature>
<accession>A0ABS1TEQ6</accession>